<organism evidence="2 3">
    <name type="scientific">Oryza sativa subsp. japonica</name>
    <name type="common">Rice</name>
    <dbReference type="NCBI Taxonomy" id="39947"/>
    <lineage>
        <taxon>Eukaryota</taxon>
        <taxon>Viridiplantae</taxon>
        <taxon>Streptophyta</taxon>
        <taxon>Embryophyta</taxon>
        <taxon>Tracheophyta</taxon>
        <taxon>Spermatophyta</taxon>
        <taxon>Magnoliopsida</taxon>
        <taxon>Liliopsida</taxon>
        <taxon>Poales</taxon>
        <taxon>Poaceae</taxon>
        <taxon>BOP clade</taxon>
        <taxon>Oryzoideae</taxon>
        <taxon>Oryzeae</taxon>
        <taxon>Oryzinae</taxon>
        <taxon>Oryza</taxon>
        <taxon>Oryza sativa</taxon>
    </lineage>
</organism>
<protein>
    <submittedName>
        <fullName evidence="2">Uncharacterized protein</fullName>
    </submittedName>
</protein>
<feature type="non-terminal residue" evidence="2">
    <location>
        <position position="1"/>
    </location>
</feature>
<name>Q84M74_ORYSJ</name>
<feature type="compositionally biased region" description="Basic residues" evidence="1">
    <location>
        <begin position="40"/>
        <end position="54"/>
    </location>
</feature>
<dbReference type="Proteomes" id="UP000000763">
    <property type="component" value="Chromosome 3"/>
</dbReference>
<gene>
    <name evidence="2" type="primary">OSJNBa0059G06.1</name>
</gene>
<dbReference type="AlphaFoldDB" id="Q84M74"/>
<feature type="compositionally biased region" description="Low complexity" evidence="1">
    <location>
        <begin position="110"/>
        <end position="127"/>
    </location>
</feature>
<feature type="region of interest" description="Disordered" evidence="1">
    <location>
        <begin position="92"/>
        <end position="127"/>
    </location>
</feature>
<proteinExistence type="predicted"/>
<accession>Q84M74</accession>
<reference evidence="3" key="2">
    <citation type="journal article" date="2008" name="Nucleic Acids Res.">
        <title>The rice annotation project database (RAP-DB): 2008 update.</title>
        <authorList>
            <consortium name="The rice annotation project (RAP)"/>
        </authorList>
    </citation>
    <scope>GENOME REANNOTATION</scope>
    <source>
        <strain evidence="3">cv. Nipponbare</strain>
    </source>
</reference>
<reference evidence="3" key="1">
    <citation type="journal article" date="2005" name="Nature">
        <title>The map-based sequence of the rice genome.</title>
        <authorList>
            <consortium name="International rice genome sequencing project (IRGSP)"/>
            <person name="Matsumoto T."/>
            <person name="Wu J."/>
            <person name="Kanamori H."/>
            <person name="Katayose Y."/>
            <person name="Fujisawa M."/>
            <person name="Namiki N."/>
            <person name="Mizuno H."/>
            <person name="Yamamoto K."/>
            <person name="Antonio B.A."/>
            <person name="Baba T."/>
            <person name="Sakata K."/>
            <person name="Nagamura Y."/>
            <person name="Aoki H."/>
            <person name="Arikawa K."/>
            <person name="Arita K."/>
            <person name="Bito T."/>
            <person name="Chiden Y."/>
            <person name="Fujitsuka N."/>
            <person name="Fukunaka R."/>
            <person name="Hamada M."/>
            <person name="Harada C."/>
            <person name="Hayashi A."/>
            <person name="Hijishita S."/>
            <person name="Honda M."/>
            <person name="Hosokawa S."/>
            <person name="Ichikawa Y."/>
            <person name="Idonuma A."/>
            <person name="Iijima M."/>
            <person name="Ikeda M."/>
            <person name="Ikeno M."/>
            <person name="Ito K."/>
            <person name="Ito S."/>
            <person name="Ito T."/>
            <person name="Ito Y."/>
            <person name="Ito Y."/>
            <person name="Iwabuchi A."/>
            <person name="Kamiya K."/>
            <person name="Karasawa W."/>
            <person name="Kurita K."/>
            <person name="Katagiri S."/>
            <person name="Kikuta A."/>
            <person name="Kobayashi H."/>
            <person name="Kobayashi N."/>
            <person name="Machita K."/>
            <person name="Maehara T."/>
            <person name="Masukawa M."/>
            <person name="Mizubayashi T."/>
            <person name="Mukai Y."/>
            <person name="Nagasaki H."/>
            <person name="Nagata Y."/>
            <person name="Naito S."/>
            <person name="Nakashima M."/>
            <person name="Nakama Y."/>
            <person name="Nakamichi Y."/>
            <person name="Nakamura M."/>
            <person name="Meguro A."/>
            <person name="Negishi M."/>
            <person name="Ohta I."/>
            <person name="Ohta T."/>
            <person name="Okamoto M."/>
            <person name="Ono N."/>
            <person name="Saji S."/>
            <person name="Sakaguchi M."/>
            <person name="Sakai K."/>
            <person name="Shibata M."/>
            <person name="Shimokawa T."/>
            <person name="Song J."/>
            <person name="Takazaki Y."/>
            <person name="Terasawa K."/>
            <person name="Tsugane M."/>
            <person name="Tsuji K."/>
            <person name="Ueda S."/>
            <person name="Waki K."/>
            <person name="Yamagata H."/>
            <person name="Yamamoto M."/>
            <person name="Yamamoto S."/>
            <person name="Yamane H."/>
            <person name="Yoshiki S."/>
            <person name="Yoshihara R."/>
            <person name="Yukawa K."/>
            <person name="Zhong H."/>
            <person name="Yano M."/>
            <person name="Yuan Q."/>
            <person name="Ouyang S."/>
            <person name="Liu J."/>
            <person name="Jones K.M."/>
            <person name="Gansberger K."/>
            <person name="Moffat K."/>
            <person name="Hill J."/>
            <person name="Bera J."/>
            <person name="Fadrosh D."/>
            <person name="Jin S."/>
            <person name="Johri S."/>
            <person name="Kim M."/>
            <person name="Overton L."/>
            <person name="Reardon M."/>
            <person name="Tsitrin T."/>
            <person name="Vuong H."/>
            <person name="Weaver B."/>
            <person name="Ciecko A."/>
            <person name="Tallon L."/>
            <person name="Jackson J."/>
            <person name="Pai G."/>
            <person name="Aken S.V."/>
            <person name="Utterback T."/>
            <person name="Reidmuller S."/>
            <person name="Feldblyum T."/>
            <person name="Hsiao J."/>
            <person name="Zismann V."/>
            <person name="Iobst S."/>
            <person name="de Vazeille A.R."/>
            <person name="Buell C.R."/>
            <person name="Ying K."/>
            <person name="Li Y."/>
            <person name="Lu T."/>
            <person name="Huang Y."/>
            <person name="Zhao Q."/>
            <person name="Feng Q."/>
            <person name="Zhang L."/>
            <person name="Zhu J."/>
            <person name="Weng Q."/>
            <person name="Mu J."/>
            <person name="Lu Y."/>
            <person name="Fan D."/>
            <person name="Liu Y."/>
            <person name="Guan J."/>
            <person name="Zhang Y."/>
            <person name="Yu S."/>
            <person name="Liu X."/>
            <person name="Zhang Y."/>
            <person name="Hong G."/>
            <person name="Han B."/>
            <person name="Choisne N."/>
            <person name="Demange N."/>
            <person name="Orjeda G."/>
            <person name="Samain S."/>
            <person name="Cattolico L."/>
            <person name="Pelletier E."/>
            <person name="Couloux A."/>
            <person name="Segurens B."/>
            <person name="Wincker P."/>
            <person name="D'Hont A."/>
            <person name="Scarpelli C."/>
            <person name="Weissenbach J."/>
            <person name="Salanoubat M."/>
            <person name="Quetier F."/>
            <person name="Yu Y."/>
            <person name="Kim H.R."/>
            <person name="Rambo T."/>
            <person name="Currie J."/>
            <person name="Collura K."/>
            <person name="Luo M."/>
            <person name="Yang T."/>
            <person name="Ammiraju J.S.S."/>
            <person name="Engler F."/>
            <person name="Soderlund C."/>
            <person name="Wing R.A."/>
            <person name="Palmer L.E."/>
            <person name="de la Bastide M."/>
            <person name="Spiegel L."/>
            <person name="Nascimento L."/>
            <person name="Zutavern T."/>
            <person name="O'Shaughnessy A."/>
            <person name="Dike S."/>
            <person name="Dedhia N."/>
            <person name="Preston R."/>
            <person name="Balija V."/>
            <person name="McCombie W.R."/>
            <person name="Chow T."/>
            <person name="Chen H."/>
            <person name="Chung M."/>
            <person name="Chen C."/>
            <person name="Shaw J."/>
            <person name="Wu H."/>
            <person name="Hsiao K."/>
            <person name="Chao Y."/>
            <person name="Chu M."/>
            <person name="Cheng C."/>
            <person name="Hour A."/>
            <person name="Lee P."/>
            <person name="Lin S."/>
            <person name="Lin Y."/>
            <person name="Liou J."/>
            <person name="Liu S."/>
            <person name="Hsing Y."/>
            <person name="Raghuvanshi S."/>
            <person name="Mohanty A."/>
            <person name="Bharti A.K."/>
            <person name="Gaur A."/>
            <person name="Gupta V."/>
            <person name="Kumar D."/>
            <person name="Ravi V."/>
            <person name="Vij S."/>
            <person name="Kapur A."/>
            <person name="Khurana P."/>
            <person name="Khurana P."/>
            <person name="Khurana J.P."/>
            <person name="Tyagi A.K."/>
            <person name="Gaikwad K."/>
            <person name="Singh A."/>
            <person name="Dalal V."/>
            <person name="Srivastava S."/>
            <person name="Dixit A."/>
            <person name="Pal A.K."/>
            <person name="Ghazi I.A."/>
            <person name="Yadav M."/>
            <person name="Pandit A."/>
            <person name="Bhargava A."/>
            <person name="Sureshbabu K."/>
            <person name="Batra K."/>
            <person name="Sharma T.R."/>
            <person name="Mohapatra T."/>
            <person name="Singh N.K."/>
            <person name="Messing J."/>
            <person name="Nelson A.B."/>
            <person name="Fuks G."/>
            <person name="Kavchok S."/>
            <person name="Keizer G."/>
            <person name="Linton E."/>
            <person name="Llaca V."/>
            <person name="Song R."/>
            <person name="Tanyolac B."/>
            <person name="Young S."/>
            <person name="Ho-Il K."/>
            <person name="Hahn J.H."/>
            <person name="Sangsakoo G."/>
            <person name="Vanavichit A."/>
            <person name="de Mattos Luiz.A.T."/>
            <person name="Zimmer P.D."/>
            <person name="Malone G."/>
            <person name="Dellagostin O."/>
            <person name="de Oliveira A.C."/>
            <person name="Bevan M."/>
            <person name="Bancroft I."/>
            <person name="Minx P."/>
            <person name="Cordum H."/>
            <person name="Wilson R."/>
            <person name="Cheng Z."/>
            <person name="Jin W."/>
            <person name="Jiang J."/>
            <person name="Leong S.A."/>
            <person name="Iwama H."/>
            <person name="Gojobori T."/>
            <person name="Itoh T."/>
            <person name="Niimura Y."/>
            <person name="Fujii Y."/>
            <person name="Habara T."/>
            <person name="Sakai H."/>
            <person name="Sato Y."/>
            <person name="Wilson G."/>
            <person name="Kumar K."/>
            <person name="McCouch S."/>
            <person name="Juretic N."/>
            <person name="Hoen D."/>
            <person name="Wright S."/>
            <person name="Bruskiewich R."/>
            <person name="Bureau T."/>
            <person name="Miyao A."/>
            <person name="Hirochika H."/>
            <person name="Nishikawa T."/>
            <person name="Kadowaki K."/>
            <person name="Sugiura M."/>
            <person name="Burr B."/>
            <person name="Sasaki T."/>
        </authorList>
    </citation>
    <scope>NUCLEOTIDE SEQUENCE [LARGE SCALE GENOMIC DNA]</scope>
    <source>
        <strain evidence="3">cv. Nipponbare</strain>
    </source>
</reference>
<evidence type="ECO:0000256" key="1">
    <source>
        <dbReference type="SAM" id="MobiDB-lite"/>
    </source>
</evidence>
<feature type="region of interest" description="Disordered" evidence="1">
    <location>
        <begin position="1"/>
        <end position="64"/>
    </location>
</feature>
<dbReference type="EMBL" id="AC096690">
    <property type="protein sequence ID" value="AAP21395.1"/>
    <property type="molecule type" value="Genomic_DNA"/>
</dbReference>
<feature type="compositionally biased region" description="Basic residues" evidence="1">
    <location>
        <begin position="13"/>
        <end position="26"/>
    </location>
</feature>
<sequence>EQMRAEAAGGGGHGRRCRGWRARRRGQLREGVEAAAGGGRARRGRGGLCRHRHTAASSSHSIHVARELQPPELSLNLLEFLSSWWSASAVDPQASGAVNDSERRLHRPAASEAAWTARSASASTVGR</sequence>
<evidence type="ECO:0000313" key="2">
    <source>
        <dbReference type="EMBL" id="AAP21395.1"/>
    </source>
</evidence>
<evidence type="ECO:0000313" key="3">
    <source>
        <dbReference type="Proteomes" id="UP000000763"/>
    </source>
</evidence>